<dbReference type="AlphaFoldDB" id="A0A8K0X8B6"/>
<feature type="compositionally biased region" description="Basic and acidic residues" evidence="1">
    <location>
        <begin position="117"/>
        <end position="137"/>
    </location>
</feature>
<feature type="compositionally biased region" description="Polar residues" evidence="1">
    <location>
        <begin position="609"/>
        <end position="619"/>
    </location>
</feature>
<feature type="region of interest" description="Disordered" evidence="1">
    <location>
        <begin position="27"/>
        <end position="166"/>
    </location>
</feature>
<organism evidence="2 3">
    <name type="scientific">Plectosphaerella cucumerina</name>
    <dbReference type="NCBI Taxonomy" id="40658"/>
    <lineage>
        <taxon>Eukaryota</taxon>
        <taxon>Fungi</taxon>
        <taxon>Dikarya</taxon>
        <taxon>Ascomycota</taxon>
        <taxon>Pezizomycotina</taxon>
        <taxon>Sordariomycetes</taxon>
        <taxon>Hypocreomycetidae</taxon>
        <taxon>Glomerellales</taxon>
        <taxon>Plectosphaerellaceae</taxon>
        <taxon>Plectosphaerella</taxon>
    </lineage>
</organism>
<feature type="compositionally biased region" description="Basic and acidic residues" evidence="1">
    <location>
        <begin position="88"/>
        <end position="102"/>
    </location>
</feature>
<dbReference type="Proteomes" id="UP000813385">
    <property type="component" value="Unassembled WGS sequence"/>
</dbReference>
<evidence type="ECO:0000313" key="3">
    <source>
        <dbReference type="Proteomes" id="UP000813385"/>
    </source>
</evidence>
<dbReference type="GO" id="GO:0031124">
    <property type="term" value="P:mRNA 3'-end processing"/>
    <property type="evidence" value="ECO:0007669"/>
    <property type="project" value="TreeGrafter"/>
</dbReference>
<name>A0A8K0X8B6_9PEZI</name>
<gene>
    <name evidence="2" type="ORF">B0T11DRAFT_323673</name>
</gene>
<keyword evidence="3" id="KW-1185">Reference proteome</keyword>
<protein>
    <submittedName>
        <fullName evidence="2">Uncharacterized protein</fullName>
    </submittedName>
</protein>
<feature type="compositionally biased region" description="Basic and acidic residues" evidence="1">
    <location>
        <begin position="776"/>
        <end position="787"/>
    </location>
</feature>
<evidence type="ECO:0000313" key="2">
    <source>
        <dbReference type="EMBL" id="KAH7375677.1"/>
    </source>
</evidence>
<feature type="compositionally biased region" description="Polar residues" evidence="1">
    <location>
        <begin position="463"/>
        <end position="474"/>
    </location>
</feature>
<feature type="compositionally biased region" description="Basic and acidic residues" evidence="1">
    <location>
        <begin position="180"/>
        <end position="206"/>
    </location>
</feature>
<accession>A0A8K0X8B6</accession>
<evidence type="ECO:0000256" key="1">
    <source>
        <dbReference type="SAM" id="MobiDB-lite"/>
    </source>
</evidence>
<feature type="region of interest" description="Disordered" evidence="1">
    <location>
        <begin position="422"/>
        <end position="714"/>
    </location>
</feature>
<dbReference type="GO" id="GO:0000993">
    <property type="term" value="F:RNA polymerase II complex binding"/>
    <property type="evidence" value="ECO:0007669"/>
    <property type="project" value="TreeGrafter"/>
</dbReference>
<feature type="compositionally biased region" description="Low complexity" evidence="1">
    <location>
        <begin position="438"/>
        <end position="462"/>
    </location>
</feature>
<reference evidence="2" key="1">
    <citation type="journal article" date="2021" name="Nat. Commun.">
        <title>Genetic determinants of endophytism in the Arabidopsis root mycobiome.</title>
        <authorList>
            <person name="Mesny F."/>
            <person name="Miyauchi S."/>
            <person name="Thiergart T."/>
            <person name="Pickel B."/>
            <person name="Atanasova L."/>
            <person name="Karlsson M."/>
            <person name="Huettel B."/>
            <person name="Barry K.W."/>
            <person name="Haridas S."/>
            <person name="Chen C."/>
            <person name="Bauer D."/>
            <person name="Andreopoulos W."/>
            <person name="Pangilinan J."/>
            <person name="LaButti K."/>
            <person name="Riley R."/>
            <person name="Lipzen A."/>
            <person name="Clum A."/>
            <person name="Drula E."/>
            <person name="Henrissat B."/>
            <person name="Kohler A."/>
            <person name="Grigoriev I.V."/>
            <person name="Martin F.M."/>
            <person name="Hacquard S."/>
        </authorList>
    </citation>
    <scope>NUCLEOTIDE SEQUENCE</scope>
    <source>
        <strain evidence="2">MPI-CAGE-AT-0016</strain>
    </source>
</reference>
<dbReference type="PANTHER" id="PTHR12460">
    <property type="entry name" value="CYCLIN-DEPENDENT KINASE INHIBITOR-RELATED PROTEIN"/>
    <property type="match status" value="1"/>
</dbReference>
<dbReference type="OrthoDB" id="5389734at2759"/>
<proteinExistence type="predicted"/>
<dbReference type="PANTHER" id="PTHR12460:SF0">
    <property type="entry name" value="CID DOMAIN-CONTAINING PROTEIN-RELATED"/>
    <property type="match status" value="1"/>
</dbReference>
<dbReference type="EMBL" id="JAGPXD010000001">
    <property type="protein sequence ID" value="KAH7375677.1"/>
    <property type="molecule type" value="Genomic_DNA"/>
</dbReference>
<feature type="compositionally biased region" description="Polar residues" evidence="1">
    <location>
        <begin position="672"/>
        <end position="685"/>
    </location>
</feature>
<feature type="region of interest" description="Disordered" evidence="1">
    <location>
        <begin position="764"/>
        <end position="787"/>
    </location>
</feature>
<feature type="compositionally biased region" description="Low complexity" evidence="1">
    <location>
        <begin position="577"/>
        <end position="593"/>
    </location>
</feature>
<comment type="caution">
    <text evidence="2">The sequence shown here is derived from an EMBL/GenBank/DDBJ whole genome shotgun (WGS) entry which is preliminary data.</text>
</comment>
<sequence length="787" mass="86648">MATPAGFPRMSFGASQALDLSLNLPIVLLPPSAGPRTDSETDEDDDDLPSVRSAPVHSDTRPARHAVATDTDPDPDSPTEGAYPRDPSAYDRYRYDHADYDAQKTPTALGAPTPLVPERDTRRNNTHERDHSHDHKPPTQPPASATAPTPAPAAPAPSNVPLHPIPSMQGAFAESLLEVTDGKPADKPKLRYGDAKERREDLISQERDEQLYSARWRYRPGQEQHELHKLMAQISFGVYLLLNGMANSAAQVVNILQGHIDEVDEFLEVTMEDFQEASTDLKERIDYLRLPMENMEVFEKLLEDRNFRLQIVEGNEKIEHIVARTNVLLEQYDKDIQQGLASAREFAIYLTQQKDGDWALDRHDVVDIYEAMKGNTEGWFNAFVDLQAQGKELNTLVVKLGQVVSEMSSKAGEVSRRTWASIPPFSVPLPESSSGDASLRSPPSSLPSPRSGRRSTMTRGSSFNGSAPGSSHSSAKPAYFDMPARKSDTAPSMARSSASSHKRQTSQTFQPVPESPTDPFSDQTSRAAADSDSDTATATGVDEAPLFLLQPRTYTPQPPEPIPSPMVHEPAHPPQKPVQQPVQHPSQQPVQRPAQKPIPAPVSKRTSLRQRVSLKTQPPDSIRIPPPHQAEYRPASHGSLGSHAPGTPDSAYSEDTQRPRYGTIAEMPVQASPHSPLQQRPQTAGASPPQYSVHGGSFRPGHQRNAPSRMGGASMLSNVTTMTYDSKATGATDKKLKKKRSAFGWLKKAFSLDEEERLAYESRRQQADANLYYDGRSPKYLDGRRVG</sequence>
<feature type="compositionally biased region" description="Low complexity" evidence="1">
    <location>
        <begin position="521"/>
        <end position="539"/>
    </location>
</feature>
<feature type="compositionally biased region" description="Polar residues" evidence="1">
    <location>
        <begin position="494"/>
        <end position="510"/>
    </location>
</feature>
<feature type="region of interest" description="Disordered" evidence="1">
    <location>
        <begin position="178"/>
        <end position="206"/>
    </location>
</feature>